<evidence type="ECO:0000256" key="1">
    <source>
        <dbReference type="ARBA" id="ARBA00015313"/>
    </source>
</evidence>
<dbReference type="GO" id="GO:0005507">
    <property type="term" value="F:copper ion binding"/>
    <property type="evidence" value="ECO:0007669"/>
    <property type="project" value="InterPro"/>
</dbReference>
<name>A0A2K8NAW3_9BACL</name>
<dbReference type="InterPro" id="IPR001802">
    <property type="entry name" value="MerP/CopZ"/>
</dbReference>
<dbReference type="AlphaFoldDB" id="A0A2K8NAW3"/>
<dbReference type="PROSITE" id="PS01047">
    <property type="entry name" value="HMA_1"/>
    <property type="match status" value="1"/>
</dbReference>
<dbReference type="InterPro" id="IPR006121">
    <property type="entry name" value="HMA_dom"/>
</dbReference>
<dbReference type="KEGG" id="kyr:CVV65_06500"/>
<proteinExistence type="predicted"/>
<keyword evidence="3" id="KW-0186">Copper</keyword>
<evidence type="ECO:0000313" key="5">
    <source>
        <dbReference type="EMBL" id="ATY86464.1"/>
    </source>
</evidence>
<dbReference type="PROSITE" id="PS50846">
    <property type="entry name" value="HMA_2"/>
    <property type="match status" value="1"/>
</dbReference>
<keyword evidence="6" id="KW-1185">Reference proteome</keyword>
<dbReference type="CDD" id="cd00371">
    <property type="entry name" value="HMA"/>
    <property type="match status" value="1"/>
</dbReference>
<evidence type="ECO:0000259" key="4">
    <source>
        <dbReference type="PROSITE" id="PS50846"/>
    </source>
</evidence>
<dbReference type="SUPFAM" id="SSF55008">
    <property type="entry name" value="HMA, heavy metal-associated domain"/>
    <property type="match status" value="1"/>
</dbReference>
<protein>
    <recommendedName>
        <fullName evidence="1">Copper chaperone CopZ</fullName>
    </recommendedName>
</protein>
<dbReference type="Proteomes" id="UP000231932">
    <property type="component" value="Chromosome"/>
</dbReference>
<dbReference type="Pfam" id="PF00403">
    <property type="entry name" value="HMA"/>
    <property type="match status" value="1"/>
</dbReference>
<organism evidence="5 6">
    <name type="scientific">Kyrpidia spormannii</name>
    <dbReference type="NCBI Taxonomy" id="2055160"/>
    <lineage>
        <taxon>Bacteria</taxon>
        <taxon>Bacillati</taxon>
        <taxon>Bacillota</taxon>
        <taxon>Bacilli</taxon>
        <taxon>Bacillales</taxon>
        <taxon>Alicyclobacillaceae</taxon>
        <taxon>Kyrpidia</taxon>
    </lineage>
</organism>
<dbReference type="EMBL" id="CP024955">
    <property type="protein sequence ID" value="ATY86464.1"/>
    <property type="molecule type" value="Genomic_DNA"/>
</dbReference>
<dbReference type="PANTHER" id="PTHR46594:SF4">
    <property type="entry name" value="P-TYPE CATION-TRANSPORTING ATPASE"/>
    <property type="match status" value="1"/>
</dbReference>
<gene>
    <name evidence="5" type="ORF">CVV65_06500</name>
</gene>
<dbReference type="Gene3D" id="3.30.70.100">
    <property type="match status" value="1"/>
</dbReference>
<dbReference type="OrthoDB" id="9813965at2"/>
<feature type="domain" description="HMA" evidence="4">
    <location>
        <begin position="2"/>
        <end position="68"/>
    </location>
</feature>
<dbReference type="InterPro" id="IPR017969">
    <property type="entry name" value="Heavy-metal-associated_CS"/>
</dbReference>
<reference evidence="6" key="1">
    <citation type="submission" date="2017-11" db="EMBL/GenBank/DDBJ databases">
        <title>Complete Genome Sequence of Kyrpidia sp. Strain EA-1, a thermophilic, hydrogen-oxidizing Bacterium, isolated from the Azores.</title>
        <authorList>
            <person name="Reiner J.E."/>
            <person name="Lapp C.J."/>
            <person name="Bunk B."/>
            <person name="Gescher J."/>
        </authorList>
    </citation>
    <scope>NUCLEOTIDE SEQUENCE [LARGE SCALE GENOMIC DNA]</scope>
    <source>
        <strain evidence="6">EA-1</strain>
    </source>
</reference>
<dbReference type="NCBIfam" id="TIGR00003">
    <property type="entry name" value="copper ion binding protein"/>
    <property type="match status" value="1"/>
</dbReference>
<dbReference type="InterPro" id="IPR036163">
    <property type="entry name" value="HMA_dom_sf"/>
</dbReference>
<dbReference type="InterPro" id="IPR006122">
    <property type="entry name" value="HMA_Cu_ion-bd"/>
</dbReference>
<keyword evidence="2" id="KW-0479">Metal-binding</keyword>
<evidence type="ECO:0000256" key="2">
    <source>
        <dbReference type="ARBA" id="ARBA00022723"/>
    </source>
</evidence>
<dbReference type="PANTHER" id="PTHR46594">
    <property type="entry name" value="P-TYPE CATION-TRANSPORTING ATPASE"/>
    <property type="match status" value="1"/>
</dbReference>
<dbReference type="FunFam" id="3.30.70.100:FF:000001">
    <property type="entry name" value="ATPase copper transporting beta"/>
    <property type="match status" value="1"/>
</dbReference>
<dbReference type="PRINTS" id="PR00946">
    <property type="entry name" value="HGSCAVENGER"/>
</dbReference>
<evidence type="ECO:0000313" key="6">
    <source>
        <dbReference type="Proteomes" id="UP000231932"/>
    </source>
</evidence>
<evidence type="ECO:0000256" key="3">
    <source>
        <dbReference type="ARBA" id="ARBA00023008"/>
    </source>
</evidence>
<accession>A0A2K8NAW3</accession>
<sequence>METKVLHIKGMSCSHCVHAVKSALSALAGVHEVDVDLDKGKALVKFDGSKVREPQFREAIEEAGYELTGMSDH</sequence>